<protein>
    <submittedName>
        <fullName evidence="2">Uncharacterized protein</fullName>
    </submittedName>
</protein>
<feature type="region of interest" description="Disordered" evidence="1">
    <location>
        <begin position="43"/>
        <end position="91"/>
    </location>
</feature>
<evidence type="ECO:0000313" key="2">
    <source>
        <dbReference type="EMBL" id="TNN72844.1"/>
    </source>
</evidence>
<dbReference type="EMBL" id="SRLO01000132">
    <property type="protein sequence ID" value="TNN72844.1"/>
    <property type="molecule type" value="Genomic_DNA"/>
</dbReference>
<reference evidence="2 3" key="1">
    <citation type="submission" date="2019-03" db="EMBL/GenBank/DDBJ databases">
        <title>First draft genome of Liparis tanakae, snailfish: a comprehensive survey of snailfish specific genes.</title>
        <authorList>
            <person name="Kim W."/>
            <person name="Song I."/>
            <person name="Jeong J.-H."/>
            <person name="Kim D."/>
            <person name="Kim S."/>
            <person name="Ryu S."/>
            <person name="Song J.Y."/>
            <person name="Lee S.K."/>
        </authorList>
    </citation>
    <scope>NUCLEOTIDE SEQUENCE [LARGE SCALE GENOMIC DNA]</scope>
    <source>
        <tissue evidence="2">Muscle</tissue>
    </source>
</reference>
<dbReference type="AlphaFoldDB" id="A0A4Z2I6A0"/>
<feature type="compositionally biased region" description="Polar residues" evidence="1">
    <location>
        <begin position="77"/>
        <end position="91"/>
    </location>
</feature>
<accession>A0A4Z2I6A0</accession>
<keyword evidence="3" id="KW-1185">Reference proteome</keyword>
<gene>
    <name evidence="2" type="ORF">EYF80_016955</name>
</gene>
<sequence length="91" mass="9903">MGRKPENLQRTPRCPVEYIAGRTCYQYSSIGEKLSPVAAQVSLPLDNGNVSPPRVYRTRAEGCGGDTPGDGPKKTKPNQSCQAWDATITHQ</sequence>
<name>A0A4Z2I6A0_9TELE</name>
<dbReference type="Proteomes" id="UP000314294">
    <property type="component" value="Unassembled WGS sequence"/>
</dbReference>
<evidence type="ECO:0000256" key="1">
    <source>
        <dbReference type="SAM" id="MobiDB-lite"/>
    </source>
</evidence>
<proteinExistence type="predicted"/>
<comment type="caution">
    <text evidence="2">The sequence shown here is derived from an EMBL/GenBank/DDBJ whole genome shotgun (WGS) entry which is preliminary data.</text>
</comment>
<organism evidence="2 3">
    <name type="scientific">Liparis tanakae</name>
    <name type="common">Tanaka's snailfish</name>
    <dbReference type="NCBI Taxonomy" id="230148"/>
    <lineage>
        <taxon>Eukaryota</taxon>
        <taxon>Metazoa</taxon>
        <taxon>Chordata</taxon>
        <taxon>Craniata</taxon>
        <taxon>Vertebrata</taxon>
        <taxon>Euteleostomi</taxon>
        <taxon>Actinopterygii</taxon>
        <taxon>Neopterygii</taxon>
        <taxon>Teleostei</taxon>
        <taxon>Neoteleostei</taxon>
        <taxon>Acanthomorphata</taxon>
        <taxon>Eupercaria</taxon>
        <taxon>Perciformes</taxon>
        <taxon>Cottioidei</taxon>
        <taxon>Cottales</taxon>
        <taxon>Liparidae</taxon>
        <taxon>Liparis</taxon>
    </lineage>
</organism>
<evidence type="ECO:0000313" key="3">
    <source>
        <dbReference type="Proteomes" id="UP000314294"/>
    </source>
</evidence>